<gene>
    <name evidence="4" type="ORF">A3L09_05170</name>
</gene>
<dbReference type="RefSeq" id="WP_088857946.1">
    <property type="nucleotide sequence ID" value="NZ_CP014862.1"/>
</dbReference>
<dbReference type="InterPro" id="IPR005471">
    <property type="entry name" value="Tscrpt_reg_IclR_N"/>
</dbReference>
<feature type="domain" description="HTH iclR-type" evidence="3">
    <location>
        <begin position="241"/>
        <end position="282"/>
    </location>
</feature>
<protein>
    <submittedName>
        <fullName evidence="4">ATPase</fullName>
    </submittedName>
</protein>
<proteinExistence type="predicted"/>
<evidence type="ECO:0000313" key="5">
    <source>
        <dbReference type="Proteomes" id="UP000250179"/>
    </source>
</evidence>
<dbReference type="InterPro" id="IPR011579">
    <property type="entry name" value="ATPase_dom"/>
</dbReference>
<evidence type="ECO:0000259" key="3">
    <source>
        <dbReference type="Pfam" id="PF09339"/>
    </source>
</evidence>
<dbReference type="InterPro" id="IPR036390">
    <property type="entry name" value="WH_DNA-bd_sf"/>
</dbReference>
<reference evidence="4 5" key="1">
    <citation type="submission" date="2016-03" db="EMBL/GenBank/DDBJ databases">
        <title>Complete genome sequence of Thermococcus profundus strain DT5432.</title>
        <authorList>
            <person name="Oger P.M."/>
        </authorList>
    </citation>
    <scope>NUCLEOTIDE SEQUENCE [LARGE SCALE GENOMIC DNA]</scope>
    <source>
        <strain evidence="4 5">DT 5432</strain>
    </source>
</reference>
<sequence length="460" mass="54308">MPITFIDREKELTFMESLWNRDNSFLPIYGRRRVGKTRLVKEFIWGKPSVYYLARNSTYRDNLLEFSRVVLEKYPSPYLTPSSFSGFVDVFRYLSEKGKVIVVIDEFPYLIQSDRKVLSEFQYIVDEVVRNSKIHLILVGSSVGMMEEHVLSQKSPLYGRRDGQIRLQPLDFFSSWKLLGVDVEEAVRIYGITGGIPAYLLLFRRFEDVRAVAFTKRGFLYAEGDFLLSSELREPRVYKLILKAIAEGRRRFNEISNFTGIPRSNLFKYVEALERLGFLRREVPVTASPKTKNTRYAIADNYMAFYFRFVERYRNEVELESLDFWGEFLEDYTRYLGGVFEGVAKEFLLGLNRAEKLPLRFTKIGRWWHKSEEIDLVALNERERKALFVEVKWKDLKEREARGILKDLGRKAELVGLNGWSKEYGLIAKRLEKKENLRQEDFLAWDLRDFEKVKTYLPLQ</sequence>
<dbReference type="GO" id="GO:0003677">
    <property type="term" value="F:DNA binding"/>
    <property type="evidence" value="ECO:0007669"/>
    <property type="project" value="InterPro"/>
</dbReference>
<dbReference type="Pfam" id="PF03008">
    <property type="entry name" value="DUF234"/>
    <property type="match status" value="1"/>
</dbReference>
<dbReference type="InterPro" id="IPR036388">
    <property type="entry name" value="WH-like_DNA-bd_sf"/>
</dbReference>
<dbReference type="PANTHER" id="PTHR34704:SF2">
    <property type="entry name" value="ATPASE"/>
    <property type="match status" value="1"/>
</dbReference>
<dbReference type="KEGG" id="tprf:A3L09_05170"/>
<dbReference type="OrthoDB" id="132045at2157"/>
<dbReference type="GeneID" id="33319783"/>
<dbReference type="Gene3D" id="3.40.50.300">
    <property type="entry name" value="P-loop containing nucleotide triphosphate hydrolases"/>
    <property type="match status" value="1"/>
</dbReference>
<dbReference type="SUPFAM" id="SSF52540">
    <property type="entry name" value="P-loop containing nucleoside triphosphate hydrolases"/>
    <property type="match status" value="1"/>
</dbReference>
<dbReference type="SUPFAM" id="SSF46785">
    <property type="entry name" value="Winged helix' DNA-binding domain"/>
    <property type="match status" value="1"/>
</dbReference>
<name>A0A2Z2M8R6_THEPR</name>
<dbReference type="InterPro" id="IPR004256">
    <property type="entry name" value="DUF234"/>
</dbReference>
<dbReference type="GO" id="GO:0005524">
    <property type="term" value="F:ATP binding"/>
    <property type="evidence" value="ECO:0007669"/>
    <property type="project" value="InterPro"/>
</dbReference>
<accession>A0A2Z2M8R6</accession>
<evidence type="ECO:0000259" key="2">
    <source>
        <dbReference type="Pfam" id="PF03008"/>
    </source>
</evidence>
<evidence type="ECO:0000259" key="1">
    <source>
        <dbReference type="Pfam" id="PF01637"/>
    </source>
</evidence>
<feature type="domain" description="ATPase" evidence="1">
    <location>
        <begin position="5"/>
        <end position="201"/>
    </location>
</feature>
<keyword evidence="5" id="KW-1185">Reference proteome</keyword>
<feature type="domain" description="DUF234" evidence="2">
    <location>
        <begin position="306"/>
        <end position="404"/>
    </location>
</feature>
<dbReference type="Pfam" id="PF09339">
    <property type="entry name" value="HTH_IclR"/>
    <property type="match status" value="1"/>
</dbReference>
<dbReference type="InterPro" id="IPR027417">
    <property type="entry name" value="P-loop_NTPase"/>
</dbReference>
<dbReference type="GO" id="GO:0006355">
    <property type="term" value="P:regulation of DNA-templated transcription"/>
    <property type="evidence" value="ECO:0007669"/>
    <property type="project" value="InterPro"/>
</dbReference>
<dbReference type="Proteomes" id="UP000250179">
    <property type="component" value="Chromosome"/>
</dbReference>
<dbReference type="PANTHER" id="PTHR34704">
    <property type="entry name" value="ATPASE"/>
    <property type="match status" value="1"/>
</dbReference>
<dbReference type="EMBL" id="CP014862">
    <property type="protein sequence ID" value="ASJ02687.1"/>
    <property type="molecule type" value="Genomic_DNA"/>
</dbReference>
<dbReference type="Gene3D" id="1.10.10.10">
    <property type="entry name" value="Winged helix-like DNA-binding domain superfamily/Winged helix DNA-binding domain"/>
    <property type="match status" value="1"/>
</dbReference>
<evidence type="ECO:0000313" key="4">
    <source>
        <dbReference type="EMBL" id="ASJ02687.1"/>
    </source>
</evidence>
<dbReference type="Pfam" id="PF01637">
    <property type="entry name" value="ATPase_2"/>
    <property type="match status" value="1"/>
</dbReference>
<organism evidence="4 5">
    <name type="scientific">Thermococcus profundus</name>
    <dbReference type="NCBI Taxonomy" id="49899"/>
    <lineage>
        <taxon>Archaea</taxon>
        <taxon>Methanobacteriati</taxon>
        <taxon>Methanobacteriota</taxon>
        <taxon>Thermococci</taxon>
        <taxon>Thermococcales</taxon>
        <taxon>Thermococcaceae</taxon>
        <taxon>Thermococcus</taxon>
    </lineage>
</organism>
<dbReference type="AlphaFoldDB" id="A0A2Z2M8R6"/>